<gene>
    <name evidence="2" type="ORF">CANCADRAFT_138986</name>
</gene>
<evidence type="ECO:0000259" key="1">
    <source>
        <dbReference type="Pfam" id="PF24913"/>
    </source>
</evidence>
<evidence type="ECO:0000313" key="2">
    <source>
        <dbReference type="EMBL" id="ODV89372.1"/>
    </source>
</evidence>
<accession>A0A1E4TC81</accession>
<dbReference type="Gene3D" id="3.40.50.300">
    <property type="entry name" value="P-loop containing nucleotide triphosphate hydrolases"/>
    <property type="match status" value="1"/>
</dbReference>
<organism evidence="2 3">
    <name type="scientific">Tortispora caseinolytica NRRL Y-17796</name>
    <dbReference type="NCBI Taxonomy" id="767744"/>
    <lineage>
        <taxon>Eukaryota</taxon>
        <taxon>Fungi</taxon>
        <taxon>Dikarya</taxon>
        <taxon>Ascomycota</taxon>
        <taxon>Saccharomycotina</taxon>
        <taxon>Trigonopsidomycetes</taxon>
        <taxon>Trigonopsidales</taxon>
        <taxon>Trigonopsidaceae</taxon>
        <taxon>Tortispora</taxon>
    </lineage>
</organism>
<dbReference type="Proteomes" id="UP000095023">
    <property type="component" value="Unassembled WGS sequence"/>
</dbReference>
<dbReference type="PANTHER" id="PTHR36168">
    <property type="entry name" value="CHROMOSOME 1, WHOLE GENOME SHOTGUN SEQUENCE"/>
    <property type="match status" value="1"/>
</dbReference>
<dbReference type="EMBL" id="KV453843">
    <property type="protein sequence ID" value="ODV89372.1"/>
    <property type="molecule type" value="Genomic_DNA"/>
</dbReference>
<protein>
    <recommendedName>
        <fullName evidence="1">AAA protein C-terminal winged helix domain-containing protein</fullName>
    </recommendedName>
</protein>
<dbReference type="Pfam" id="PF24913">
    <property type="entry name" value="WHD_AAA_fung"/>
    <property type="match status" value="1"/>
</dbReference>
<evidence type="ECO:0000313" key="3">
    <source>
        <dbReference type="Proteomes" id="UP000095023"/>
    </source>
</evidence>
<keyword evidence="3" id="KW-1185">Reference proteome</keyword>
<reference evidence="3" key="1">
    <citation type="submission" date="2016-02" db="EMBL/GenBank/DDBJ databases">
        <title>Comparative genomics of biotechnologically important yeasts.</title>
        <authorList>
            <consortium name="DOE Joint Genome Institute"/>
            <person name="Riley R."/>
            <person name="Haridas S."/>
            <person name="Wolfe K.H."/>
            <person name="Lopes M.R."/>
            <person name="Hittinger C.T."/>
            <person name="Goker M."/>
            <person name="Salamov A."/>
            <person name="Wisecaver J."/>
            <person name="Long T.M."/>
            <person name="Aerts A.L."/>
            <person name="Barry K."/>
            <person name="Choi C."/>
            <person name="Clum A."/>
            <person name="Coughlan A.Y."/>
            <person name="Deshpande S."/>
            <person name="Douglass A.P."/>
            <person name="Hanson S.J."/>
            <person name="Klenk H.-P."/>
            <person name="Labutti K."/>
            <person name="Lapidus A."/>
            <person name="Lindquist E."/>
            <person name="Lipzen A."/>
            <person name="Meier-Kolthoff J.P."/>
            <person name="Ohm R.A."/>
            <person name="Otillar R.P."/>
            <person name="Pangilinan J."/>
            <person name="Peng Y."/>
            <person name="Rokas A."/>
            <person name="Rosa C.A."/>
            <person name="Scheuner C."/>
            <person name="Sibirny A.A."/>
            <person name="Slot J.C."/>
            <person name="Stielow J.B."/>
            <person name="Sun H."/>
            <person name="Kurtzman C.P."/>
            <person name="Blackwell M."/>
            <person name="Jeffries T.W."/>
            <person name="Grigoriev I.V."/>
        </authorList>
    </citation>
    <scope>NUCLEOTIDE SEQUENCE [LARGE SCALE GENOMIC DNA]</scope>
    <source>
        <strain evidence="3">NRRL Y-17796</strain>
    </source>
</reference>
<name>A0A1E4TC81_9ASCO</name>
<dbReference type="AlphaFoldDB" id="A0A1E4TC81"/>
<dbReference type="SUPFAM" id="SSF52540">
    <property type="entry name" value="P-loop containing nucleoside triphosphate hydrolases"/>
    <property type="match status" value="1"/>
</dbReference>
<dbReference type="InterPro" id="IPR027417">
    <property type="entry name" value="P-loop_NTPase"/>
</dbReference>
<feature type="domain" description="AAA protein C-terminal winged helix" evidence="1">
    <location>
        <begin position="358"/>
        <end position="484"/>
    </location>
</feature>
<dbReference type="OrthoDB" id="511599at2759"/>
<dbReference type="PANTHER" id="PTHR36168:SF1">
    <property type="entry name" value="ORC1-LIKE AAA ATPASE DOMAIN-CONTAINING PROTEIN"/>
    <property type="match status" value="1"/>
</dbReference>
<proteinExistence type="predicted"/>
<dbReference type="InterPro" id="IPR056808">
    <property type="entry name" value="HTH_AAA"/>
</dbReference>
<sequence>MIRARRTASLFRPRWRRSFFSFNVTEPGDSSDSSFAKSAAYRAGEAAATSITTLLMLAAAGYCYHEYYQFKVIHDISSAFEGGIHPDLQGYLVHHQQARQKISDDSSTFVYRDEQAKLNQILAGEITGRYFLLVGEQGTGKTSMLVEAVRNVNGFNCCWLEAHADPEIFRIRLGEAFNFRFAENYIGSLFSMRGPRDTTALLDIERAFQKLQVVAIKRFKKYNKPLVIIISGMHLIRHNDDGQDLVELLQQKAETLASSGLATVIFNSNDYWVYQRLKRLSTRLEVLNIRDLPLSQACDVLKSRRKRYWNQDIPDDTLKSIVNLVGGRPQHLNQVAQHSDMKEKVNEIIQREKTWFLNHCALLGTDMDDDVMEYGKFSTSAMLLAKALVEQERRLKSNSAAAQHNEDYGCKDGMPELPLWFARQVMTRPDYIEAYDHLNIFAVDAKSHVRADSLPMMQAFREIVNTPGFDEQLERSIRRVAAIESLGRTREIVAKDLVLKGAYKISTTTDGFKLQLEPPEQQDEEELPCNTIENGFTALKLDIED</sequence>